<dbReference type="RefSeq" id="WP_270946834.1">
    <property type="nucleotide sequence ID" value="NZ_JAQGLA010000002.1"/>
</dbReference>
<protein>
    <submittedName>
        <fullName evidence="1">Uncharacterized protein</fullName>
    </submittedName>
</protein>
<keyword evidence="2" id="KW-1185">Reference proteome</keyword>
<evidence type="ECO:0000313" key="1">
    <source>
        <dbReference type="EMBL" id="MDA3624271.1"/>
    </source>
</evidence>
<evidence type="ECO:0000313" key="2">
    <source>
        <dbReference type="Proteomes" id="UP001210380"/>
    </source>
</evidence>
<sequence length="71" mass="8114">MDSRTARKTLERLPDVPLAQIDDVLAWLVEQQHKQFADLAKFDDEAYRETCSAIDDLLDARLEHMPGSARS</sequence>
<proteinExistence type="predicted"/>
<dbReference type="Proteomes" id="UP001210380">
    <property type="component" value="Unassembled WGS sequence"/>
</dbReference>
<comment type="caution">
    <text evidence="1">The sequence shown here is derived from an EMBL/GenBank/DDBJ whole genome shotgun (WGS) entry which is preliminary data.</text>
</comment>
<gene>
    <name evidence="1" type="ORF">OU415_02415</name>
</gene>
<name>A0ABT4USN4_9PSEU</name>
<accession>A0ABT4USN4</accession>
<reference evidence="1 2" key="1">
    <citation type="submission" date="2022-11" db="EMBL/GenBank/DDBJ databases">
        <title>Draft genome sequence of Saccharopolyspora sp. WRP15-2 isolated from rhizosphere soils of wild rice in Thailand.</title>
        <authorList>
            <person name="Duangmal K."/>
            <person name="Kammanee S."/>
            <person name="Muangham S."/>
        </authorList>
    </citation>
    <scope>NUCLEOTIDE SEQUENCE [LARGE SCALE GENOMIC DNA]</scope>
    <source>
        <strain evidence="1 2">WRP15-2</strain>
    </source>
</reference>
<organism evidence="1 2">
    <name type="scientific">Saccharopolyspora oryzae</name>
    <dbReference type="NCBI Taxonomy" id="2997343"/>
    <lineage>
        <taxon>Bacteria</taxon>
        <taxon>Bacillati</taxon>
        <taxon>Actinomycetota</taxon>
        <taxon>Actinomycetes</taxon>
        <taxon>Pseudonocardiales</taxon>
        <taxon>Pseudonocardiaceae</taxon>
        <taxon>Saccharopolyspora</taxon>
    </lineage>
</organism>
<dbReference type="EMBL" id="JAQGLA010000002">
    <property type="protein sequence ID" value="MDA3624271.1"/>
    <property type="molecule type" value="Genomic_DNA"/>
</dbReference>